<reference evidence="2" key="1">
    <citation type="submission" date="2021-05" db="EMBL/GenBank/DDBJ databases">
        <title>Direct Submission.</title>
        <authorList>
            <person name="Li K."/>
            <person name="Gao J."/>
        </authorList>
    </citation>
    <scope>NUCLEOTIDE SEQUENCE [LARGE SCALE GENOMIC DNA]</scope>
    <source>
        <strain evidence="2">Mg02</strain>
        <plasmid evidence="2">unnamed4</plasmid>
    </source>
</reference>
<dbReference type="SUPFAM" id="SSF52540">
    <property type="entry name" value="P-loop containing nucleoside triphosphate hydrolases"/>
    <property type="match status" value="1"/>
</dbReference>
<dbReference type="Gene3D" id="3.40.50.300">
    <property type="entry name" value="P-loop containing nucleotide triphosphate hydrolases"/>
    <property type="match status" value="1"/>
</dbReference>
<dbReference type="InterPro" id="IPR050678">
    <property type="entry name" value="DNA_Partitioning_ATPase"/>
</dbReference>
<name>A0A975KST3_9ACTN</name>
<organism evidence="1 2">
    <name type="scientific">Nocardiopsis changdeensis</name>
    <dbReference type="NCBI Taxonomy" id="2831969"/>
    <lineage>
        <taxon>Bacteria</taxon>
        <taxon>Bacillati</taxon>
        <taxon>Actinomycetota</taxon>
        <taxon>Actinomycetes</taxon>
        <taxon>Streptosporangiales</taxon>
        <taxon>Nocardiopsidaceae</taxon>
        <taxon>Nocardiopsis</taxon>
    </lineage>
</organism>
<proteinExistence type="predicted"/>
<evidence type="ECO:0000313" key="2">
    <source>
        <dbReference type="Proteomes" id="UP000676079"/>
    </source>
</evidence>
<dbReference type="RefSeq" id="WP_220566055.1">
    <property type="nucleotide sequence ID" value="NZ_CP074136.1"/>
</dbReference>
<sequence>MTIYTVAAWKGGVGKSTIAYELAWQLDAVLLDLDFDDGGVTKSWGYNFEDRVNAPLLDAISSGKTPRFLNGRNKPDLLPSHRDLERVQPDVETMQGLIRKWAADWGRDIVIDTHPGGLPLTYAAMGVAKVTVSPVTFGQKEFKSLEAMTRELADYPILIVPNKTPISPPQWAINRLEAIEAAGFDIADPLPNETWIPNRQIRIPITREPVPKRAERFEEGILALGEKILSYE</sequence>
<geneLocation type="plasmid" evidence="1 2">
    <name>unnamed4</name>
</geneLocation>
<dbReference type="PANTHER" id="PTHR13696">
    <property type="entry name" value="P-LOOP CONTAINING NUCLEOSIDE TRIPHOSPHATE HYDROLASE"/>
    <property type="match status" value="1"/>
</dbReference>
<dbReference type="EMBL" id="CP074136">
    <property type="protein sequence ID" value="QUX26476.1"/>
    <property type="molecule type" value="Genomic_DNA"/>
</dbReference>
<accession>A0A975KST3</accession>
<evidence type="ECO:0000313" key="1">
    <source>
        <dbReference type="EMBL" id="QUX26476.1"/>
    </source>
</evidence>
<dbReference type="Proteomes" id="UP000676079">
    <property type="component" value="Plasmid unnamed4"/>
</dbReference>
<gene>
    <name evidence="1" type="ORF">KGD84_32780</name>
</gene>
<keyword evidence="2" id="KW-1185">Reference proteome</keyword>
<dbReference type="PANTHER" id="PTHR13696:SF99">
    <property type="entry name" value="COBYRINIC ACID AC-DIAMIDE SYNTHASE"/>
    <property type="match status" value="1"/>
</dbReference>
<protein>
    <submittedName>
        <fullName evidence="1">ParA family protein</fullName>
    </submittedName>
</protein>
<keyword evidence="1" id="KW-0614">Plasmid</keyword>
<dbReference type="InterPro" id="IPR027417">
    <property type="entry name" value="P-loop_NTPase"/>
</dbReference>